<proteinExistence type="predicted"/>
<feature type="domain" description="Histidine kinase/HSP90-like ATPase" evidence="2">
    <location>
        <begin position="36"/>
        <end position="133"/>
    </location>
</feature>
<gene>
    <name evidence="3" type="ORF">K1Y72_18300</name>
</gene>
<accession>A0ABS7FV90</accession>
<protein>
    <submittedName>
        <fullName evidence="3">ATP-binding protein</fullName>
    </submittedName>
</protein>
<keyword evidence="4" id="KW-1185">Reference proteome</keyword>
<dbReference type="PANTHER" id="PTHR35526:SF3">
    <property type="entry name" value="ANTI-SIGMA-F FACTOR RSBW"/>
    <property type="match status" value="1"/>
</dbReference>
<dbReference type="Proteomes" id="UP000774570">
    <property type="component" value="Unassembled WGS sequence"/>
</dbReference>
<name>A0ABS7FV90_9ACTN</name>
<dbReference type="SUPFAM" id="SSF55874">
    <property type="entry name" value="ATPase domain of HSP90 chaperone/DNA topoisomerase II/histidine kinase"/>
    <property type="match status" value="1"/>
</dbReference>
<keyword evidence="1" id="KW-0418">Kinase</keyword>
<organism evidence="3 4">
    <name type="scientific">Actinomadura parmotrematis</name>
    <dbReference type="NCBI Taxonomy" id="2864039"/>
    <lineage>
        <taxon>Bacteria</taxon>
        <taxon>Bacillati</taxon>
        <taxon>Actinomycetota</taxon>
        <taxon>Actinomycetes</taxon>
        <taxon>Streptosporangiales</taxon>
        <taxon>Thermomonosporaceae</taxon>
        <taxon>Actinomadura</taxon>
    </lineage>
</organism>
<keyword evidence="3" id="KW-0547">Nucleotide-binding</keyword>
<reference evidence="3 4" key="1">
    <citation type="submission" date="2021-07" db="EMBL/GenBank/DDBJ databases">
        <title>Actinomadura sp. PM05-2 isolated from lichen.</title>
        <authorList>
            <person name="Somphong A."/>
            <person name="Phongsopitanun W."/>
            <person name="Tanasupawat S."/>
            <person name="Peongsungnone V."/>
        </authorList>
    </citation>
    <scope>NUCLEOTIDE SEQUENCE [LARGE SCALE GENOMIC DNA]</scope>
    <source>
        <strain evidence="3 4">PM05-2</strain>
    </source>
</reference>
<dbReference type="Gene3D" id="3.30.565.10">
    <property type="entry name" value="Histidine kinase-like ATPase, C-terminal domain"/>
    <property type="match status" value="1"/>
</dbReference>
<evidence type="ECO:0000259" key="2">
    <source>
        <dbReference type="Pfam" id="PF13581"/>
    </source>
</evidence>
<keyword evidence="1" id="KW-0723">Serine/threonine-protein kinase</keyword>
<dbReference type="Pfam" id="PF13581">
    <property type="entry name" value="HATPase_c_2"/>
    <property type="match status" value="1"/>
</dbReference>
<dbReference type="PANTHER" id="PTHR35526">
    <property type="entry name" value="ANTI-SIGMA-F FACTOR RSBW-RELATED"/>
    <property type="match status" value="1"/>
</dbReference>
<dbReference type="EMBL" id="JAIBOA010000011">
    <property type="protein sequence ID" value="MBW8484340.1"/>
    <property type="molecule type" value="Genomic_DNA"/>
</dbReference>
<evidence type="ECO:0000256" key="1">
    <source>
        <dbReference type="ARBA" id="ARBA00022527"/>
    </source>
</evidence>
<dbReference type="GO" id="GO:0005524">
    <property type="term" value="F:ATP binding"/>
    <property type="evidence" value="ECO:0007669"/>
    <property type="project" value="UniProtKB-KW"/>
</dbReference>
<evidence type="ECO:0000313" key="4">
    <source>
        <dbReference type="Proteomes" id="UP000774570"/>
    </source>
</evidence>
<sequence>MRRCGQVGGEAGGAGGGGDVVGGAVGAGVDQVRAGVVGRWFEAKGFDDDSAYVAETVVSELVTNAYKHAAGAGEGIVVRLFSSEGGPVVEVWDRSEQPPVVQPLRLHGTSGRGLAMVEMLAEAWGYNPLASGGKAVFAVLRAVREPG</sequence>
<dbReference type="InterPro" id="IPR036890">
    <property type="entry name" value="HATPase_C_sf"/>
</dbReference>
<keyword evidence="1" id="KW-0808">Transferase</keyword>
<comment type="caution">
    <text evidence="3">The sequence shown here is derived from an EMBL/GenBank/DDBJ whole genome shotgun (WGS) entry which is preliminary data.</text>
</comment>
<dbReference type="InterPro" id="IPR050267">
    <property type="entry name" value="Anti-sigma-factor_SerPK"/>
</dbReference>
<dbReference type="CDD" id="cd16936">
    <property type="entry name" value="HATPase_RsbW-like"/>
    <property type="match status" value="1"/>
</dbReference>
<evidence type="ECO:0000313" key="3">
    <source>
        <dbReference type="EMBL" id="MBW8484340.1"/>
    </source>
</evidence>
<dbReference type="InterPro" id="IPR003594">
    <property type="entry name" value="HATPase_dom"/>
</dbReference>
<dbReference type="RefSeq" id="WP_220167576.1">
    <property type="nucleotide sequence ID" value="NZ_JAIBOA010000011.1"/>
</dbReference>
<keyword evidence="3" id="KW-0067">ATP-binding</keyword>